<dbReference type="AlphaFoldDB" id="E2C522"/>
<evidence type="ECO:0000313" key="2">
    <source>
        <dbReference type="EMBL" id="EFN76958.1"/>
    </source>
</evidence>
<dbReference type="InterPro" id="IPR036691">
    <property type="entry name" value="Endo/exonu/phosph_ase_sf"/>
</dbReference>
<feature type="non-terminal residue" evidence="2">
    <location>
        <position position="99"/>
    </location>
</feature>
<dbReference type="GO" id="GO:0003824">
    <property type="term" value="F:catalytic activity"/>
    <property type="evidence" value="ECO:0007669"/>
    <property type="project" value="InterPro"/>
</dbReference>
<dbReference type="Pfam" id="PF14529">
    <property type="entry name" value="Exo_endo_phos_2"/>
    <property type="match status" value="1"/>
</dbReference>
<dbReference type="Gene3D" id="3.60.10.10">
    <property type="entry name" value="Endonuclease/exonuclease/phosphatase"/>
    <property type="match status" value="1"/>
</dbReference>
<sequence length="99" mass="10675">PVVVAGVFNAHSTEWSCSPRHGDPRRGDAVIGWAAGLGLLLMNRGSASTCVRPNGESVIDFTWASPSAARMFWEWAVVTGGENLSDHRYILWALGPRAP</sequence>
<feature type="domain" description="Endonuclease/exonuclease/phosphatase" evidence="1">
    <location>
        <begin position="2"/>
        <end position="90"/>
    </location>
</feature>
<feature type="non-terminal residue" evidence="2">
    <location>
        <position position="1"/>
    </location>
</feature>
<organism evidence="3">
    <name type="scientific">Harpegnathos saltator</name>
    <name type="common">Jerdon's jumping ant</name>
    <dbReference type="NCBI Taxonomy" id="610380"/>
    <lineage>
        <taxon>Eukaryota</taxon>
        <taxon>Metazoa</taxon>
        <taxon>Ecdysozoa</taxon>
        <taxon>Arthropoda</taxon>
        <taxon>Hexapoda</taxon>
        <taxon>Insecta</taxon>
        <taxon>Pterygota</taxon>
        <taxon>Neoptera</taxon>
        <taxon>Endopterygota</taxon>
        <taxon>Hymenoptera</taxon>
        <taxon>Apocrita</taxon>
        <taxon>Aculeata</taxon>
        <taxon>Formicoidea</taxon>
        <taxon>Formicidae</taxon>
        <taxon>Ponerinae</taxon>
        <taxon>Ponerini</taxon>
        <taxon>Harpegnathos</taxon>
    </lineage>
</organism>
<reference evidence="2 3" key="1">
    <citation type="journal article" date="2010" name="Science">
        <title>Genomic comparison of the ants Camponotus floridanus and Harpegnathos saltator.</title>
        <authorList>
            <person name="Bonasio R."/>
            <person name="Zhang G."/>
            <person name="Ye C."/>
            <person name="Mutti N.S."/>
            <person name="Fang X."/>
            <person name="Qin N."/>
            <person name="Donahue G."/>
            <person name="Yang P."/>
            <person name="Li Q."/>
            <person name="Li C."/>
            <person name="Zhang P."/>
            <person name="Huang Z."/>
            <person name="Berger S.L."/>
            <person name="Reinberg D."/>
            <person name="Wang J."/>
            <person name="Liebig J."/>
        </authorList>
    </citation>
    <scope>NUCLEOTIDE SEQUENCE [LARGE SCALE GENOMIC DNA]</scope>
    <source>
        <strain evidence="2 3">R22 G/1</strain>
    </source>
</reference>
<keyword evidence="3" id="KW-1185">Reference proteome</keyword>
<gene>
    <name evidence="2" type="ORF">EAI_02978</name>
</gene>
<dbReference type="InterPro" id="IPR005135">
    <property type="entry name" value="Endo/exonuclease/phosphatase"/>
</dbReference>
<protein>
    <recommendedName>
        <fullName evidence="1">Endonuclease/exonuclease/phosphatase domain-containing protein</fullName>
    </recommendedName>
</protein>
<name>E2C522_HARSA</name>
<evidence type="ECO:0000313" key="3">
    <source>
        <dbReference type="Proteomes" id="UP000008237"/>
    </source>
</evidence>
<proteinExistence type="predicted"/>
<dbReference type="EMBL" id="GL452730">
    <property type="protein sequence ID" value="EFN76958.1"/>
    <property type="molecule type" value="Genomic_DNA"/>
</dbReference>
<dbReference type="SUPFAM" id="SSF56219">
    <property type="entry name" value="DNase I-like"/>
    <property type="match status" value="1"/>
</dbReference>
<dbReference type="InParanoid" id="E2C522"/>
<dbReference type="OrthoDB" id="7554092at2759"/>
<accession>E2C522</accession>
<evidence type="ECO:0000259" key="1">
    <source>
        <dbReference type="Pfam" id="PF14529"/>
    </source>
</evidence>
<dbReference type="Proteomes" id="UP000008237">
    <property type="component" value="Unassembled WGS sequence"/>
</dbReference>